<dbReference type="AlphaFoldDB" id="A0A4Y6PMZ2"/>
<keyword evidence="1" id="KW-0472">Membrane</keyword>
<dbReference type="PANTHER" id="PTHR33371:SF4">
    <property type="entry name" value="INTERMEMBRANE PHOSPHOLIPID TRANSPORT SYSTEM BINDING PROTEIN MLAD"/>
    <property type="match status" value="1"/>
</dbReference>
<organism evidence="3 4">
    <name type="scientific">Persicimonas caeni</name>
    <dbReference type="NCBI Taxonomy" id="2292766"/>
    <lineage>
        <taxon>Bacteria</taxon>
        <taxon>Deltaproteobacteria</taxon>
        <taxon>Bradymonadales</taxon>
        <taxon>Bradymonadaceae</taxon>
        <taxon>Persicimonas</taxon>
    </lineage>
</organism>
<evidence type="ECO:0000313" key="4">
    <source>
        <dbReference type="Proteomes" id="UP000315995"/>
    </source>
</evidence>
<feature type="domain" description="Mce/MlaD" evidence="2">
    <location>
        <begin position="41"/>
        <end position="127"/>
    </location>
</feature>
<dbReference type="EMBL" id="CP041186">
    <property type="protein sequence ID" value="QDG49688.1"/>
    <property type="molecule type" value="Genomic_DNA"/>
</dbReference>
<accession>A0A5B8Y552</accession>
<evidence type="ECO:0000313" key="3">
    <source>
        <dbReference type="EMBL" id="QDG49688.1"/>
    </source>
</evidence>
<dbReference type="Pfam" id="PF02470">
    <property type="entry name" value="MlaD"/>
    <property type="match status" value="1"/>
</dbReference>
<reference evidence="3 4" key="1">
    <citation type="submission" date="2019-06" db="EMBL/GenBank/DDBJ databases">
        <title>Persicimonas caeni gen. nov., sp. nov., a predatory bacterium isolated from solar saltern.</title>
        <authorList>
            <person name="Wang S."/>
        </authorList>
    </citation>
    <scope>NUCLEOTIDE SEQUENCE [LARGE SCALE GENOMIC DNA]</scope>
    <source>
        <strain evidence="3 4">YN101</strain>
    </source>
</reference>
<dbReference type="InterPro" id="IPR052336">
    <property type="entry name" value="MlaD_Phospholipid_Transporter"/>
</dbReference>
<dbReference type="SUPFAM" id="SSF58104">
    <property type="entry name" value="Methyl-accepting chemotaxis protein (MCP) signaling domain"/>
    <property type="match status" value="1"/>
</dbReference>
<keyword evidence="4" id="KW-1185">Reference proteome</keyword>
<proteinExistence type="predicted"/>
<dbReference type="RefSeq" id="WP_141196185.1">
    <property type="nucleotide sequence ID" value="NZ_CP041186.1"/>
</dbReference>
<keyword evidence="1" id="KW-0812">Transmembrane</keyword>
<sequence>MKLKNVITPFKVGLLVLAGIVGTIFMIVQLTGGVSFSEEDSYTVYAHFDDVTGLAVNSRVMMAGIPIGQIKSIELAGAEARVDVAIDRDIKLYEGIEQPTGRYKNGATVAKKQASLIGDFFLEITPGTEGDVLDDGDRIHNVVEPVGPEELFERFNEITADIQQITESLSAVFGGEQGQQKIEQLLADLQEILGTLRTFVGSNSERVGRIVANAEMISRDVAQFTRTGTESLDDMIKDARTVVQEVKFIIGQSSGDLQAGLGTLRGTLSRLQTTLDSLNYSLQNVQDITDKVNEGEGTLGALVNSPTIAEKTERILADAEEFTGRLTRLKTIVQLRSEYHIQHEQLKNVVGVKLQPEPDKYYLLQLIDDFRGNTSIVREDINTTDSSAEDPLYRETTVTTTDDFKFSAQLARGWQATPWFMMYGRFGIMESSGGLGADFLFGEGQDLQVQTDVFDFSVDRNPRFRAFATYEFFEYAYIMGGVDDVLNEERRDYFLGVGLEFDDEDLKAIITTTGVPSP</sequence>
<keyword evidence="1" id="KW-1133">Transmembrane helix</keyword>
<protein>
    <submittedName>
        <fullName evidence="3">MCE family protein</fullName>
    </submittedName>
</protein>
<name>A0A4Y6PMZ2_PERCE</name>
<feature type="transmembrane region" description="Helical" evidence="1">
    <location>
        <begin position="12"/>
        <end position="32"/>
    </location>
</feature>
<dbReference type="Proteomes" id="UP000315995">
    <property type="component" value="Chromosome"/>
</dbReference>
<dbReference type="OrthoDB" id="9788420at2"/>
<dbReference type="PANTHER" id="PTHR33371">
    <property type="entry name" value="INTERMEMBRANE PHOSPHOLIPID TRANSPORT SYSTEM BINDING PROTEIN MLAD-RELATED"/>
    <property type="match status" value="1"/>
</dbReference>
<dbReference type="InterPro" id="IPR003399">
    <property type="entry name" value="Mce/MlaD"/>
</dbReference>
<gene>
    <name evidence="3" type="ORF">FIV42_02710</name>
</gene>
<evidence type="ECO:0000259" key="2">
    <source>
        <dbReference type="Pfam" id="PF02470"/>
    </source>
</evidence>
<accession>A0A4Y6PMZ2</accession>
<evidence type="ECO:0000256" key="1">
    <source>
        <dbReference type="SAM" id="Phobius"/>
    </source>
</evidence>